<comment type="similarity">
    <text evidence="2">Belongs to the activator 1 small subunits family.</text>
</comment>
<sequence>MSAALGAPWVEKYRPESFDDIISHEDIMSTLMIFTEKGQLPHLLFHGPPGTGKTSTIMAVSRYLYGSHRNSYVMELNASDERGIDTVREQIKTFAETSNTFSSGVVGGESGLRTTLKLIILDEADQMTNAAQNSLRRIMEIYSANVRFCLICNFMNRIIPPIQSRCTGFRFPPLKAEVVKRRTAEIAAMEGLQLSDCALDTLAEVGQGDMRRVLNCLQVTAMSLGSRPGTKIDSDAVLATAGLPKPSEISDLLQRLMQEPFKACVEHVAALHQVQGYSVEDLVTALYRAVLRIDWPNVVIVQLMIRLADIEQCLSAGASPYIQIATLVSAFTETRFEIERLKFDLHFKQ</sequence>
<dbReference type="InterPro" id="IPR008921">
    <property type="entry name" value="DNA_pol3_clamp-load_cplx_C"/>
</dbReference>
<dbReference type="PANTHER" id="PTHR11669:SF9">
    <property type="entry name" value="REPLICATION FACTOR C SUBUNIT 5"/>
    <property type="match status" value="1"/>
</dbReference>
<proteinExistence type="inferred from homology"/>
<keyword evidence="3" id="KW-0235">DNA replication</keyword>
<dbReference type="GO" id="GO:0016887">
    <property type="term" value="F:ATP hydrolysis activity"/>
    <property type="evidence" value="ECO:0007669"/>
    <property type="project" value="InterPro"/>
</dbReference>
<dbReference type="GO" id="GO:0003689">
    <property type="term" value="F:DNA clamp loader activity"/>
    <property type="evidence" value="ECO:0007669"/>
    <property type="project" value="TreeGrafter"/>
</dbReference>
<dbReference type="SUPFAM" id="SSF48019">
    <property type="entry name" value="post-AAA+ oligomerization domain-like"/>
    <property type="match status" value="1"/>
</dbReference>
<dbReference type="GO" id="GO:0003677">
    <property type="term" value="F:DNA binding"/>
    <property type="evidence" value="ECO:0007669"/>
    <property type="project" value="InterPro"/>
</dbReference>
<evidence type="ECO:0000313" key="8">
    <source>
        <dbReference type="EMBL" id="GIX64595.1"/>
    </source>
</evidence>
<dbReference type="Pfam" id="PF00004">
    <property type="entry name" value="AAA"/>
    <property type="match status" value="1"/>
</dbReference>
<feature type="domain" description="AAA+ ATPase" evidence="7">
    <location>
        <begin position="39"/>
        <end position="177"/>
    </location>
</feature>
<evidence type="ECO:0000313" key="9">
    <source>
        <dbReference type="Proteomes" id="UP001497744"/>
    </source>
</evidence>
<keyword evidence="6" id="KW-0539">Nucleus</keyword>
<gene>
    <name evidence="8" type="ORF">BcabD6B2_40300</name>
</gene>
<dbReference type="PANTHER" id="PTHR11669">
    <property type="entry name" value="REPLICATION FACTOR C / DNA POLYMERASE III GAMMA-TAU SUBUNIT"/>
    <property type="match status" value="1"/>
</dbReference>
<evidence type="ECO:0000256" key="2">
    <source>
        <dbReference type="ARBA" id="ARBA00005378"/>
    </source>
</evidence>
<evidence type="ECO:0000256" key="3">
    <source>
        <dbReference type="ARBA" id="ARBA00022705"/>
    </source>
</evidence>
<organism evidence="8 9">
    <name type="scientific">Babesia caballi</name>
    <dbReference type="NCBI Taxonomy" id="5871"/>
    <lineage>
        <taxon>Eukaryota</taxon>
        <taxon>Sar</taxon>
        <taxon>Alveolata</taxon>
        <taxon>Apicomplexa</taxon>
        <taxon>Aconoidasida</taxon>
        <taxon>Piroplasmida</taxon>
        <taxon>Babesiidae</taxon>
        <taxon>Babesia</taxon>
    </lineage>
</organism>
<dbReference type="GO" id="GO:0005634">
    <property type="term" value="C:nucleus"/>
    <property type="evidence" value="ECO:0007669"/>
    <property type="project" value="UniProtKB-SubCell"/>
</dbReference>
<dbReference type="CDD" id="cd18140">
    <property type="entry name" value="HLD_clamp_RFC"/>
    <property type="match status" value="1"/>
</dbReference>
<dbReference type="Gene3D" id="1.20.272.10">
    <property type="match status" value="1"/>
</dbReference>
<comment type="subcellular location">
    <subcellularLocation>
        <location evidence="1">Nucleus</location>
    </subcellularLocation>
</comment>
<dbReference type="NCBIfam" id="NF001679">
    <property type="entry name" value="PRK00440.1"/>
    <property type="match status" value="1"/>
</dbReference>
<dbReference type="InterPro" id="IPR050238">
    <property type="entry name" value="DNA_Rep/Repair_Clamp_Loader"/>
</dbReference>
<dbReference type="FunFam" id="3.40.50.300:FF:000129">
    <property type="entry name" value="Replication factor C subunit 5"/>
    <property type="match status" value="1"/>
</dbReference>
<keyword evidence="9" id="KW-1185">Reference proteome</keyword>
<evidence type="ECO:0000256" key="4">
    <source>
        <dbReference type="ARBA" id="ARBA00022741"/>
    </source>
</evidence>
<dbReference type="InterPro" id="IPR013748">
    <property type="entry name" value="Rep_factorC_C"/>
</dbReference>
<evidence type="ECO:0000259" key="7">
    <source>
        <dbReference type="SMART" id="SM00382"/>
    </source>
</evidence>
<dbReference type="GO" id="GO:0005524">
    <property type="term" value="F:ATP binding"/>
    <property type="evidence" value="ECO:0007669"/>
    <property type="project" value="UniProtKB-KW"/>
</dbReference>
<reference evidence="8 9" key="1">
    <citation type="submission" date="2021-06" db="EMBL/GenBank/DDBJ databases">
        <title>Genome sequence of Babesia caballi.</title>
        <authorList>
            <person name="Yamagishi J."/>
            <person name="Kidaka T."/>
            <person name="Ochi A."/>
        </authorList>
    </citation>
    <scope>NUCLEOTIDE SEQUENCE [LARGE SCALE GENOMIC DNA]</scope>
    <source>
        <strain evidence="8">USDA-D6B2</strain>
    </source>
</reference>
<evidence type="ECO:0000256" key="1">
    <source>
        <dbReference type="ARBA" id="ARBA00004123"/>
    </source>
</evidence>
<dbReference type="EMBL" id="BPLF01000003">
    <property type="protein sequence ID" value="GIX64595.1"/>
    <property type="molecule type" value="Genomic_DNA"/>
</dbReference>
<dbReference type="Proteomes" id="UP001497744">
    <property type="component" value="Unassembled WGS sequence"/>
</dbReference>
<dbReference type="Gene3D" id="1.10.8.60">
    <property type="match status" value="1"/>
</dbReference>
<dbReference type="Gene3D" id="3.40.50.300">
    <property type="entry name" value="P-loop containing nucleotide triphosphate hydrolases"/>
    <property type="match status" value="1"/>
</dbReference>
<dbReference type="InterPro" id="IPR047854">
    <property type="entry name" value="RFC_lid"/>
</dbReference>
<evidence type="ECO:0000256" key="5">
    <source>
        <dbReference type="ARBA" id="ARBA00022840"/>
    </source>
</evidence>
<dbReference type="GO" id="GO:0005663">
    <property type="term" value="C:DNA replication factor C complex"/>
    <property type="evidence" value="ECO:0007669"/>
    <property type="project" value="TreeGrafter"/>
</dbReference>
<evidence type="ECO:0000256" key="6">
    <source>
        <dbReference type="ARBA" id="ARBA00023242"/>
    </source>
</evidence>
<comment type="caution">
    <text evidence="8">The sequence shown here is derived from an EMBL/GenBank/DDBJ whole genome shotgun (WGS) entry which is preliminary data.</text>
</comment>
<dbReference type="SUPFAM" id="SSF52540">
    <property type="entry name" value="P-loop containing nucleoside triphosphate hydrolases"/>
    <property type="match status" value="1"/>
</dbReference>
<dbReference type="SMART" id="SM00382">
    <property type="entry name" value="AAA"/>
    <property type="match status" value="1"/>
</dbReference>
<protein>
    <submittedName>
        <fullName evidence="8">Replication factor C subunit 3, putative</fullName>
    </submittedName>
</protein>
<dbReference type="RefSeq" id="XP_067716664.1">
    <property type="nucleotide sequence ID" value="XM_067860563.1"/>
</dbReference>
<accession>A0AAV4LY21</accession>
<dbReference type="InterPro" id="IPR003593">
    <property type="entry name" value="AAA+_ATPase"/>
</dbReference>
<dbReference type="AlphaFoldDB" id="A0AAV4LY21"/>
<dbReference type="InterPro" id="IPR003959">
    <property type="entry name" value="ATPase_AAA_core"/>
</dbReference>
<dbReference type="GO" id="GO:0006281">
    <property type="term" value="P:DNA repair"/>
    <property type="evidence" value="ECO:0007669"/>
    <property type="project" value="TreeGrafter"/>
</dbReference>
<dbReference type="CDD" id="cd00009">
    <property type="entry name" value="AAA"/>
    <property type="match status" value="1"/>
</dbReference>
<dbReference type="InterPro" id="IPR027417">
    <property type="entry name" value="P-loop_NTPase"/>
</dbReference>
<dbReference type="GeneID" id="94196076"/>
<dbReference type="GO" id="GO:0006261">
    <property type="term" value="P:DNA-templated DNA replication"/>
    <property type="evidence" value="ECO:0007669"/>
    <property type="project" value="TreeGrafter"/>
</dbReference>
<dbReference type="Pfam" id="PF08542">
    <property type="entry name" value="Rep_fac_C"/>
    <property type="match status" value="1"/>
</dbReference>
<keyword evidence="5" id="KW-0067">ATP-binding</keyword>
<keyword evidence="4" id="KW-0547">Nucleotide-binding</keyword>
<name>A0AAV4LY21_BABCB</name>